<gene>
    <name evidence="2" type="ORF">EVOR1521_LOCUS15983</name>
</gene>
<organism evidence="2 3">
    <name type="scientific">Effrenium voratum</name>
    <dbReference type="NCBI Taxonomy" id="2562239"/>
    <lineage>
        <taxon>Eukaryota</taxon>
        <taxon>Sar</taxon>
        <taxon>Alveolata</taxon>
        <taxon>Dinophyceae</taxon>
        <taxon>Suessiales</taxon>
        <taxon>Symbiodiniaceae</taxon>
        <taxon>Effrenium</taxon>
    </lineage>
</organism>
<name>A0AA36N4U5_9DINO</name>
<reference evidence="2" key="1">
    <citation type="submission" date="2023-08" db="EMBL/GenBank/DDBJ databases">
        <authorList>
            <person name="Chen Y."/>
            <person name="Shah S."/>
            <person name="Dougan E. K."/>
            <person name="Thang M."/>
            <person name="Chan C."/>
        </authorList>
    </citation>
    <scope>NUCLEOTIDE SEQUENCE</scope>
</reference>
<keyword evidence="3" id="KW-1185">Reference proteome</keyword>
<proteinExistence type="predicted"/>
<feature type="region of interest" description="Disordered" evidence="1">
    <location>
        <begin position="1"/>
        <end position="45"/>
    </location>
</feature>
<evidence type="ECO:0008006" key="4">
    <source>
        <dbReference type="Google" id="ProtNLM"/>
    </source>
</evidence>
<evidence type="ECO:0000313" key="2">
    <source>
        <dbReference type="EMBL" id="CAJ1390620.1"/>
    </source>
</evidence>
<dbReference type="EMBL" id="CAUJNA010002112">
    <property type="protein sequence ID" value="CAJ1390620.1"/>
    <property type="molecule type" value="Genomic_DNA"/>
</dbReference>
<sequence>MTASRPGPSSAGGAPHRPKPTQSPALPRGAWRENGAHGTNGINGMTGVAASPVQISFRVRAGGFQGFGGMPQLALTAAKPWMPLGGPSPMPMMEPVEMVVPQTKAEWIEVDDSSELVQHGFPSVGAALMHHSTMQDLFSSASYILYELAGEAMSSMTLTHDWEWNEYPYIAEALRRAGAVEYPYALATITLAPNKRKWAVGLATNGKHRQQTVKLSLALALAADADSLQEVIRNHPGFRELCEASGIFTGDARGPPADAVLLGPPRNFGRKRRRKWDDAPPPRMLPAPPPRPEGVEAPRSCGYKTELCRGDACPFAHGEEELRAPGEVKQEHVEAFKPAQISNGHAAADPGPGDECFWIELEPSEALPKELEGLPMEALVCSTNNYKRSTCSVDNILSGILGDEVKELRFIDDSEWKNLPTVGAALKKRMAKEECFTAAFCPTRSLWAVGVGMKGQTRWRAARLAICVAVALQQEEILEEPPDLSDYPNVLQMVKQAGEEKKKMLN</sequence>
<evidence type="ECO:0000256" key="1">
    <source>
        <dbReference type="SAM" id="MobiDB-lite"/>
    </source>
</evidence>
<comment type="caution">
    <text evidence="2">The sequence shown here is derived from an EMBL/GenBank/DDBJ whole genome shotgun (WGS) entry which is preliminary data.</text>
</comment>
<feature type="compositionally biased region" description="Pro residues" evidence="1">
    <location>
        <begin position="281"/>
        <end position="292"/>
    </location>
</feature>
<accession>A0AA36N4U5</accession>
<dbReference type="AlphaFoldDB" id="A0AA36N4U5"/>
<protein>
    <recommendedName>
        <fullName evidence="4">C3H1-type domain-containing protein</fullName>
    </recommendedName>
</protein>
<evidence type="ECO:0000313" key="3">
    <source>
        <dbReference type="Proteomes" id="UP001178507"/>
    </source>
</evidence>
<feature type="region of interest" description="Disordered" evidence="1">
    <location>
        <begin position="256"/>
        <end position="297"/>
    </location>
</feature>
<dbReference type="Proteomes" id="UP001178507">
    <property type="component" value="Unassembled WGS sequence"/>
</dbReference>